<dbReference type="Proteomes" id="UP000553948">
    <property type="component" value="Unassembled WGS sequence"/>
</dbReference>
<dbReference type="GO" id="GO:0005524">
    <property type="term" value="F:ATP binding"/>
    <property type="evidence" value="ECO:0007669"/>
    <property type="project" value="UniProtKB-KW"/>
</dbReference>
<keyword evidence="1" id="KW-0067">ATP-binding</keyword>
<proteinExistence type="predicted"/>
<name>A0A7W2L352_PSEPU</name>
<dbReference type="InterPro" id="IPR027417">
    <property type="entry name" value="P-loop_NTPase"/>
</dbReference>
<comment type="caution">
    <text evidence="1">The sequence shown here is derived from an EMBL/GenBank/DDBJ whole genome shotgun (WGS) entry which is preliminary data.</text>
</comment>
<organism evidence="1 2">
    <name type="scientific">Pseudomonas putida</name>
    <name type="common">Arthrobacter siderocapsulatus</name>
    <dbReference type="NCBI Taxonomy" id="303"/>
    <lineage>
        <taxon>Bacteria</taxon>
        <taxon>Pseudomonadati</taxon>
        <taxon>Pseudomonadota</taxon>
        <taxon>Gammaproteobacteria</taxon>
        <taxon>Pseudomonadales</taxon>
        <taxon>Pseudomonadaceae</taxon>
        <taxon>Pseudomonas</taxon>
    </lineage>
</organism>
<dbReference type="EMBL" id="JACGDG010000016">
    <property type="protein sequence ID" value="MBA6117619.1"/>
    <property type="molecule type" value="Genomic_DNA"/>
</dbReference>
<dbReference type="SUPFAM" id="SSF52540">
    <property type="entry name" value="P-loop containing nucleoside triphosphate hydrolases"/>
    <property type="match status" value="1"/>
</dbReference>
<sequence length="413" mass="47103">MRICYIWVENFKNLNDFGINLRNDFKFRYDSETHKLSRCKQAELPPELLGDNILDATAILGINGAGKTNALELTCLSLKSSERIKTPSIIVYESRGKLCYINNTNNEINTDFPAQRRDDHKDLKDLTVIYFSNVFDENQLDLGKYVQDISTNLKHNRKKNIFEKKEPGSDIATQIRFIRSSQFPKIKIDTPRTFELRIDRSVRATNNDRIHNTNGLISKISTLQNMLRKRTWVTEAQLAAIAIQGLVLYQVLAEHRENKSLTQQIDSALYNPGHEDLTMREALQVARDYFISNKNLTLGGYDGDISRLIDIVIALEFHLGSMNIRIDDSIKSSRYTFTLDFNNNQQSPYLELSEIIGIIKSGSMNWTGVSSGQKAYLNMFSAIWSTLSKVGKAKNNSGTLLCIDEADLYLHPK</sequence>
<keyword evidence="1" id="KW-0547">Nucleotide-binding</keyword>
<dbReference type="Gene3D" id="3.40.50.300">
    <property type="entry name" value="P-loop containing nucleotide triphosphate hydrolases"/>
    <property type="match status" value="1"/>
</dbReference>
<accession>A0A7W2L352</accession>
<evidence type="ECO:0000313" key="1">
    <source>
        <dbReference type="EMBL" id="MBA6117619.1"/>
    </source>
</evidence>
<evidence type="ECO:0000313" key="2">
    <source>
        <dbReference type="Proteomes" id="UP000553948"/>
    </source>
</evidence>
<dbReference type="AlphaFoldDB" id="A0A7W2L352"/>
<dbReference type="RefSeq" id="WP_182387590.1">
    <property type="nucleotide sequence ID" value="NZ_JACGDG010000016.1"/>
</dbReference>
<gene>
    <name evidence="1" type="ORF">H4C47_18015</name>
</gene>
<reference evidence="1 2" key="1">
    <citation type="submission" date="2020-07" db="EMBL/GenBank/DDBJ databases">
        <title>Diversity of carbapenemase encoding genes among Pseudomonas putida group clinical isolates in a tertiary Brazilian hospital.</title>
        <authorList>
            <person name="Alberto-Lei F."/>
            <person name="Nodari C.S."/>
            <person name="Streling A.P."/>
            <person name="Paulino J.T."/>
            <person name="Bessa-Neto F.O."/>
            <person name="Cayo R."/>
            <person name="Gales A.C."/>
        </authorList>
    </citation>
    <scope>NUCLEOTIDE SEQUENCE [LARGE SCALE GENOMIC DNA]</scope>
    <source>
        <strain evidence="1 2">12464</strain>
    </source>
</reference>
<protein>
    <submittedName>
        <fullName evidence="1">ATP-binding protein</fullName>
    </submittedName>
</protein>